<keyword evidence="5 6" id="KW-0472">Membrane</keyword>
<feature type="transmembrane region" description="Helical" evidence="6">
    <location>
        <begin position="114"/>
        <end position="134"/>
    </location>
</feature>
<dbReference type="STRING" id="1519643.SAMN06295933_2857"/>
<name>A0A1X7EEV3_9BACT</name>
<evidence type="ECO:0000256" key="6">
    <source>
        <dbReference type="SAM" id="Phobius"/>
    </source>
</evidence>
<evidence type="ECO:0000313" key="7">
    <source>
        <dbReference type="EMBL" id="SMF32677.1"/>
    </source>
</evidence>
<dbReference type="EMBL" id="FWZU01000005">
    <property type="protein sequence ID" value="SMF32677.1"/>
    <property type="molecule type" value="Genomic_DNA"/>
</dbReference>
<evidence type="ECO:0000256" key="1">
    <source>
        <dbReference type="ARBA" id="ARBA00004651"/>
    </source>
</evidence>
<evidence type="ECO:0000256" key="2">
    <source>
        <dbReference type="ARBA" id="ARBA00022475"/>
    </source>
</evidence>
<gene>
    <name evidence="7" type="ORF">SAMN06295933_2857</name>
</gene>
<accession>A0A1X7EEV3</accession>
<evidence type="ECO:0000256" key="4">
    <source>
        <dbReference type="ARBA" id="ARBA00022989"/>
    </source>
</evidence>
<dbReference type="RefSeq" id="WP_245805561.1">
    <property type="nucleotide sequence ID" value="NZ_FWZU01000005.1"/>
</dbReference>
<dbReference type="AlphaFoldDB" id="A0A1X7EEV3"/>
<keyword evidence="2" id="KW-1003">Cell membrane</keyword>
<protein>
    <submittedName>
        <fullName evidence="7">ATP synthase I chain</fullName>
    </submittedName>
</protein>
<comment type="subcellular location">
    <subcellularLocation>
        <location evidence="1">Cell membrane</location>
        <topology evidence="1">Multi-pass membrane protein</topology>
    </subcellularLocation>
</comment>
<feature type="transmembrane region" description="Helical" evidence="6">
    <location>
        <begin position="50"/>
        <end position="69"/>
    </location>
</feature>
<keyword evidence="4 6" id="KW-1133">Transmembrane helix</keyword>
<dbReference type="GO" id="GO:0005886">
    <property type="term" value="C:plasma membrane"/>
    <property type="evidence" value="ECO:0007669"/>
    <property type="project" value="UniProtKB-SubCell"/>
</dbReference>
<keyword evidence="3 6" id="KW-0812">Transmembrane</keyword>
<feature type="transmembrane region" description="Helical" evidence="6">
    <location>
        <begin position="26"/>
        <end position="44"/>
    </location>
</feature>
<proteinExistence type="predicted"/>
<evidence type="ECO:0000256" key="5">
    <source>
        <dbReference type="ARBA" id="ARBA00023136"/>
    </source>
</evidence>
<reference evidence="8" key="1">
    <citation type="submission" date="2017-04" db="EMBL/GenBank/DDBJ databases">
        <authorList>
            <person name="Varghese N."/>
            <person name="Submissions S."/>
        </authorList>
    </citation>
    <scope>NUCLEOTIDE SEQUENCE [LARGE SCALE GENOMIC DNA]</scope>
    <source>
        <strain evidence="8">K3S</strain>
    </source>
</reference>
<keyword evidence="8" id="KW-1185">Reference proteome</keyword>
<feature type="transmembrane region" description="Helical" evidence="6">
    <location>
        <begin position="90"/>
        <end position="108"/>
    </location>
</feature>
<dbReference type="Proteomes" id="UP000192906">
    <property type="component" value="Unassembled WGS sequence"/>
</dbReference>
<dbReference type="InterPro" id="IPR005598">
    <property type="entry name" value="ATP_synth_I"/>
</dbReference>
<evidence type="ECO:0000256" key="3">
    <source>
        <dbReference type="ARBA" id="ARBA00022692"/>
    </source>
</evidence>
<evidence type="ECO:0000313" key="8">
    <source>
        <dbReference type="Proteomes" id="UP000192906"/>
    </source>
</evidence>
<sequence>MTMKINQKIETFLHRRGFTHPDVRSLVRNQLYLTAGAFLFAAVAFGFAHWALALAAGTALTTFNFWSLAKFGQHLAYMRRGAVVSLLVRFYGRMILSGLVIYGLIVWGQCSITALLIGLSSVVVNAIFWGVAGFRQKVKEA</sequence>
<dbReference type="Pfam" id="PF03899">
    <property type="entry name" value="ATP-synt_I"/>
    <property type="match status" value="1"/>
</dbReference>
<organism evidence="7 8">
    <name type="scientific">Desulfovibrio gilichinskyi</name>
    <dbReference type="NCBI Taxonomy" id="1519643"/>
    <lineage>
        <taxon>Bacteria</taxon>
        <taxon>Pseudomonadati</taxon>
        <taxon>Thermodesulfobacteriota</taxon>
        <taxon>Desulfovibrionia</taxon>
        <taxon>Desulfovibrionales</taxon>
        <taxon>Desulfovibrionaceae</taxon>
        <taxon>Desulfovibrio</taxon>
    </lineage>
</organism>